<feature type="domain" description="AMP-dependent synthetase/ligase" evidence="8">
    <location>
        <begin position="45"/>
        <end position="425"/>
    </location>
</feature>
<dbReference type="PANTHER" id="PTHR43201">
    <property type="entry name" value="ACYL-COA SYNTHETASE"/>
    <property type="match status" value="1"/>
</dbReference>
<evidence type="ECO:0000259" key="8">
    <source>
        <dbReference type="Pfam" id="PF00501"/>
    </source>
</evidence>
<evidence type="ECO:0000259" key="9">
    <source>
        <dbReference type="Pfam" id="PF13193"/>
    </source>
</evidence>
<feature type="domain" description="AMP-binding enzyme C-terminal" evidence="9">
    <location>
        <begin position="476"/>
        <end position="551"/>
    </location>
</feature>
<dbReference type="InterPro" id="IPR020845">
    <property type="entry name" value="AMP-binding_CS"/>
</dbReference>
<keyword evidence="11" id="KW-1185">Reference proteome</keyword>
<dbReference type="PANTHER" id="PTHR43201:SF5">
    <property type="entry name" value="MEDIUM-CHAIN ACYL-COA LIGASE ACSF2, MITOCHONDRIAL"/>
    <property type="match status" value="1"/>
</dbReference>
<evidence type="ECO:0000256" key="1">
    <source>
        <dbReference type="ARBA" id="ARBA00006432"/>
    </source>
</evidence>
<proteinExistence type="inferred from homology"/>
<dbReference type="Gene3D" id="3.30.300.30">
    <property type="match status" value="1"/>
</dbReference>
<dbReference type="SUPFAM" id="SSF56801">
    <property type="entry name" value="Acetyl-CoA synthetase-like"/>
    <property type="match status" value="1"/>
</dbReference>
<evidence type="ECO:0000256" key="3">
    <source>
        <dbReference type="ARBA" id="ARBA00037247"/>
    </source>
</evidence>
<dbReference type="EMBL" id="JAPWTK010000779">
    <property type="protein sequence ID" value="KAJ8936154.1"/>
    <property type="molecule type" value="Genomic_DNA"/>
</dbReference>
<dbReference type="InterPro" id="IPR000873">
    <property type="entry name" value="AMP-dep_synth/lig_dom"/>
</dbReference>
<comment type="caution">
    <text evidence="10">The sequence shown here is derived from an EMBL/GenBank/DDBJ whole genome shotgun (WGS) entry which is preliminary data.</text>
</comment>
<dbReference type="FunFam" id="3.30.300.30:FF:000008">
    <property type="entry name" value="2,3-dihydroxybenzoate-AMP ligase"/>
    <property type="match status" value="1"/>
</dbReference>
<dbReference type="InterPro" id="IPR042099">
    <property type="entry name" value="ANL_N_sf"/>
</dbReference>
<comment type="function">
    <text evidence="3">Acyl-CoA synthases catalyze the initial reaction in fatty acid metabolism, by forming a thioester with CoA. Has some preference toward medium-chain substrates. Plays a role in adipocyte differentiation.</text>
</comment>
<sequence>MFVKVCTSFLAVKQPIKSLRKQSGLSYLHKVGQEPLKPLTLGLLLEQTVQNHGENLAVISRHQGKRMTYLQVLQQADRLAAGLIKSGHQKGDRVGLWAPNMLEWYITNMACARAGLIMVAINPSYRPREIEYCIKKVGIKGIICGHKFKNQDYYELLKMISPELSNSEPGKLKCKNLPSLKNVVTIADESLRGTYNYNDILDLADEESVKLIKSNQDSIKIDDPYNIQFTSGTTGHPKAVVISHFQLTNNGFFVGQRNELDKKHQTICVQVPLFHAFGIVITIGASVNNASTLVLPSPEYNPNKNLDALRDERCTVIHGTPTMYVDLVNVQKKKERKKYLQKLQFLEVPLLATSVQGNSVYGMSETTAVAFQSMPNDDENTSVTTVGHLQEHLEAKVVDDNDRIVPLGTPGELCIRGYISMLEYWEDQEKTKEILGSDKWLRTGDQVVLDENGYCRIVGRLKEMIIRGGENIFPKEIEDFLNTHPNIIETHVIGLPNERLGEEVCACVRVKENCTLTLEELRSFCQGQIASFKIPSALEIIESFPVTTSGKIQKFKLIEKVLSGKSKK</sequence>
<dbReference type="InterPro" id="IPR045851">
    <property type="entry name" value="AMP-bd_C_sf"/>
</dbReference>
<organism evidence="10 11">
    <name type="scientific">Aromia moschata</name>
    <dbReference type="NCBI Taxonomy" id="1265417"/>
    <lineage>
        <taxon>Eukaryota</taxon>
        <taxon>Metazoa</taxon>
        <taxon>Ecdysozoa</taxon>
        <taxon>Arthropoda</taxon>
        <taxon>Hexapoda</taxon>
        <taxon>Insecta</taxon>
        <taxon>Pterygota</taxon>
        <taxon>Neoptera</taxon>
        <taxon>Endopterygota</taxon>
        <taxon>Coleoptera</taxon>
        <taxon>Polyphaga</taxon>
        <taxon>Cucujiformia</taxon>
        <taxon>Chrysomeloidea</taxon>
        <taxon>Cerambycidae</taxon>
        <taxon>Cerambycinae</taxon>
        <taxon>Callichromatini</taxon>
        <taxon>Aromia</taxon>
    </lineage>
</organism>
<evidence type="ECO:0000256" key="6">
    <source>
        <dbReference type="ARBA" id="ARBA00047319"/>
    </source>
</evidence>
<evidence type="ECO:0000256" key="4">
    <source>
        <dbReference type="ARBA" id="ARBA00039009"/>
    </source>
</evidence>
<evidence type="ECO:0000256" key="7">
    <source>
        <dbReference type="ARBA" id="ARBA00048277"/>
    </source>
</evidence>
<dbReference type="Proteomes" id="UP001162162">
    <property type="component" value="Unassembled WGS sequence"/>
</dbReference>
<comment type="similarity">
    <text evidence="1">Belongs to the ATP-dependent AMP-binding enzyme family.</text>
</comment>
<reference evidence="10" key="1">
    <citation type="journal article" date="2023" name="Insect Mol. Biol.">
        <title>Genome sequencing provides insights into the evolution of gene families encoding plant cell wall-degrading enzymes in longhorned beetles.</title>
        <authorList>
            <person name="Shin N.R."/>
            <person name="Okamura Y."/>
            <person name="Kirsch R."/>
            <person name="Pauchet Y."/>
        </authorList>
    </citation>
    <scope>NUCLEOTIDE SEQUENCE</scope>
    <source>
        <strain evidence="10">AMC_N1</strain>
    </source>
</reference>
<evidence type="ECO:0000313" key="10">
    <source>
        <dbReference type="EMBL" id="KAJ8936154.1"/>
    </source>
</evidence>
<dbReference type="GO" id="GO:0006631">
    <property type="term" value="P:fatty acid metabolic process"/>
    <property type="evidence" value="ECO:0007669"/>
    <property type="project" value="TreeGrafter"/>
</dbReference>
<dbReference type="EC" id="6.2.1.2" evidence="4"/>
<accession>A0AAV8XCE8</accession>
<dbReference type="Gene3D" id="3.40.50.12780">
    <property type="entry name" value="N-terminal domain of ligase-like"/>
    <property type="match status" value="1"/>
</dbReference>
<evidence type="ECO:0000256" key="2">
    <source>
        <dbReference type="ARBA" id="ARBA00022598"/>
    </source>
</evidence>
<protein>
    <recommendedName>
        <fullName evidence="5">Medium-chain acyl-CoA ligase ACSF2, mitochondrial</fullName>
        <ecNumber evidence="4">6.2.1.2</ecNumber>
    </recommendedName>
</protein>
<dbReference type="Pfam" id="PF13193">
    <property type="entry name" value="AMP-binding_C"/>
    <property type="match status" value="1"/>
</dbReference>
<dbReference type="AlphaFoldDB" id="A0AAV8XCE8"/>
<keyword evidence="2" id="KW-0436">Ligase</keyword>
<dbReference type="GO" id="GO:0031956">
    <property type="term" value="F:medium-chain fatty acid-CoA ligase activity"/>
    <property type="evidence" value="ECO:0007669"/>
    <property type="project" value="UniProtKB-EC"/>
</dbReference>
<dbReference type="InterPro" id="IPR025110">
    <property type="entry name" value="AMP-bd_C"/>
</dbReference>
<evidence type="ECO:0000256" key="5">
    <source>
        <dbReference type="ARBA" id="ARBA00039638"/>
    </source>
</evidence>
<dbReference type="Pfam" id="PF00501">
    <property type="entry name" value="AMP-binding"/>
    <property type="match status" value="1"/>
</dbReference>
<name>A0AAV8XCE8_9CUCU</name>
<dbReference type="PROSITE" id="PS00455">
    <property type="entry name" value="AMP_BINDING"/>
    <property type="match status" value="1"/>
</dbReference>
<evidence type="ECO:0000313" key="11">
    <source>
        <dbReference type="Proteomes" id="UP001162162"/>
    </source>
</evidence>
<comment type="catalytic activity">
    <reaction evidence="7">
        <text>a medium-chain fatty acid + ATP + CoA = a medium-chain fatty acyl-CoA + AMP + diphosphate</text>
        <dbReference type="Rhea" id="RHEA:48340"/>
        <dbReference type="ChEBI" id="CHEBI:30616"/>
        <dbReference type="ChEBI" id="CHEBI:33019"/>
        <dbReference type="ChEBI" id="CHEBI:57287"/>
        <dbReference type="ChEBI" id="CHEBI:59558"/>
        <dbReference type="ChEBI" id="CHEBI:90546"/>
        <dbReference type="ChEBI" id="CHEBI:456215"/>
        <dbReference type="EC" id="6.2.1.2"/>
    </reaction>
</comment>
<comment type="catalytic activity">
    <reaction evidence="6">
        <text>octanoate + ATP + CoA = octanoyl-CoA + AMP + diphosphate</text>
        <dbReference type="Rhea" id="RHEA:33631"/>
        <dbReference type="ChEBI" id="CHEBI:25646"/>
        <dbReference type="ChEBI" id="CHEBI:30616"/>
        <dbReference type="ChEBI" id="CHEBI:33019"/>
        <dbReference type="ChEBI" id="CHEBI:57287"/>
        <dbReference type="ChEBI" id="CHEBI:57386"/>
        <dbReference type="ChEBI" id="CHEBI:456215"/>
    </reaction>
</comment>
<gene>
    <name evidence="10" type="ORF">NQ318_010565</name>
</gene>